<evidence type="ECO:0000313" key="4">
    <source>
        <dbReference type="EMBL" id="AMO70099.1"/>
    </source>
</evidence>
<dbReference type="PANTHER" id="PTHR43479">
    <property type="entry name" value="ACREF/ENVCD OPERON REPRESSOR-RELATED"/>
    <property type="match status" value="1"/>
</dbReference>
<evidence type="ECO:0000259" key="3">
    <source>
        <dbReference type="PROSITE" id="PS50977"/>
    </source>
</evidence>
<dbReference type="InterPro" id="IPR050624">
    <property type="entry name" value="HTH-type_Tx_Regulator"/>
</dbReference>
<dbReference type="SUPFAM" id="SSF46689">
    <property type="entry name" value="Homeodomain-like"/>
    <property type="match status" value="1"/>
</dbReference>
<sequence>MERLLEDNKNFATLSIEQLTKEAGISRGTFYLHFKDKNELVVRLIEHLTGIIVDSIGNWGLDVEWANAADVEVAVDGMMRTLYKHRAIMVAIRDMMVSDGNIRELYENMINHVSLRAQKSVATVMKRGEARDGMSTNVGNVLTWIVALYTNDIIDKVDEAGLEDAIRSMKYICVTTIFSGAKGVPVSK</sequence>
<name>A0A127MA46_9GAMM</name>
<evidence type="ECO:0000256" key="1">
    <source>
        <dbReference type="ARBA" id="ARBA00023125"/>
    </source>
</evidence>
<dbReference type="SUPFAM" id="SSF48498">
    <property type="entry name" value="Tetracyclin repressor-like, C-terminal domain"/>
    <property type="match status" value="1"/>
</dbReference>
<dbReference type="PROSITE" id="PS50977">
    <property type="entry name" value="HTH_TETR_2"/>
    <property type="match status" value="1"/>
</dbReference>
<evidence type="ECO:0000313" key="5">
    <source>
        <dbReference type="Proteomes" id="UP000074119"/>
    </source>
</evidence>
<dbReference type="InterPro" id="IPR009057">
    <property type="entry name" value="Homeodomain-like_sf"/>
</dbReference>
<protein>
    <recommendedName>
        <fullName evidence="3">HTH tetR-type domain-containing protein</fullName>
    </recommendedName>
</protein>
<evidence type="ECO:0000256" key="2">
    <source>
        <dbReference type="PROSITE-ProRule" id="PRU00335"/>
    </source>
</evidence>
<dbReference type="EMBL" id="CP014544">
    <property type="protein sequence ID" value="AMO70099.1"/>
    <property type="molecule type" value="Genomic_DNA"/>
</dbReference>
<feature type="domain" description="HTH tetR-type" evidence="3">
    <location>
        <begin position="1"/>
        <end position="52"/>
    </location>
</feature>
<feature type="DNA-binding region" description="H-T-H motif" evidence="2">
    <location>
        <begin position="15"/>
        <end position="34"/>
    </location>
</feature>
<dbReference type="Pfam" id="PF00440">
    <property type="entry name" value="TetR_N"/>
    <property type="match status" value="1"/>
</dbReference>
<dbReference type="GO" id="GO:0003677">
    <property type="term" value="F:DNA binding"/>
    <property type="evidence" value="ECO:0007669"/>
    <property type="project" value="UniProtKB-UniRule"/>
</dbReference>
<dbReference type="KEGG" id="zal:AZF00_18110"/>
<dbReference type="PANTHER" id="PTHR43479:SF11">
    <property type="entry name" value="ACREF_ENVCD OPERON REPRESSOR-RELATED"/>
    <property type="match status" value="1"/>
</dbReference>
<dbReference type="InterPro" id="IPR001647">
    <property type="entry name" value="HTH_TetR"/>
</dbReference>
<accession>A0A127MA46</accession>
<gene>
    <name evidence="4" type="ORF">AZF00_18110</name>
</gene>
<dbReference type="Gene3D" id="1.10.10.60">
    <property type="entry name" value="Homeodomain-like"/>
    <property type="match status" value="1"/>
</dbReference>
<dbReference type="InterPro" id="IPR036271">
    <property type="entry name" value="Tet_transcr_reg_TetR-rel_C_sf"/>
</dbReference>
<dbReference type="AlphaFoldDB" id="A0A127MA46"/>
<reference evidence="4 5" key="1">
    <citation type="submission" date="2015-12" db="EMBL/GenBank/DDBJ databases">
        <authorList>
            <person name="Shamseldin A."/>
            <person name="Moawad H."/>
            <person name="Abd El-Rahim W.M."/>
            <person name="Sadowsky M.J."/>
        </authorList>
    </citation>
    <scope>NUCLEOTIDE SEQUENCE [LARGE SCALE GENOMIC DNA]</scope>
    <source>
        <strain evidence="4 5">SM2</strain>
    </source>
</reference>
<organism evidence="4 5">
    <name type="scientific">Zhongshania aliphaticivorans</name>
    <dbReference type="NCBI Taxonomy" id="1470434"/>
    <lineage>
        <taxon>Bacteria</taxon>
        <taxon>Pseudomonadati</taxon>
        <taxon>Pseudomonadota</taxon>
        <taxon>Gammaproteobacteria</taxon>
        <taxon>Cellvibrionales</taxon>
        <taxon>Spongiibacteraceae</taxon>
        <taxon>Zhongshania</taxon>
    </lineage>
</organism>
<dbReference type="Proteomes" id="UP000074119">
    <property type="component" value="Chromosome"/>
</dbReference>
<proteinExistence type="predicted"/>
<dbReference type="STRING" id="1470434.AZF00_18110"/>
<dbReference type="Gene3D" id="1.10.357.10">
    <property type="entry name" value="Tetracycline Repressor, domain 2"/>
    <property type="match status" value="1"/>
</dbReference>
<keyword evidence="1 2" id="KW-0238">DNA-binding</keyword>